<protein>
    <submittedName>
        <fullName evidence="2">Uncharacterized protein</fullName>
    </submittedName>
</protein>
<evidence type="ECO:0000313" key="3">
    <source>
        <dbReference type="EMBL" id="CAF5136315.1"/>
    </source>
</evidence>
<evidence type="ECO:0000256" key="1">
    <source>
        <dbReference type="SAM" id="MobiDB-lite"/>
    </source>
</evidence>
<accession>A0A822FDZ3</accession>
<sequence length="80" mass="9180">PIRPRQERGHLTPSLFQPVSTSNQSTADYPLAASSITASPTFCTQMSHDQQMHAWRQGQVEKIQRRRRHCYIYGTPSQQP</sequence>
<comment type="caution">
    <text evidence="2">The sequence shown here is derived from an EMBL/GenBank/DDBJ whole genome shotgun (WGS) entry which is preliminary data.</text>
</comment>
<dbReference type="Proteomes" id="UP000663848">
    <property type="component" value="Unassembled WGS sequence"/>
</dbReference>
<feature type="compositionally biased region" description="Basic and acidic residues" evidence="1">
    <location>
        <begin position="1"/>
        <end position="10"/>
    </location>
</feature>
<reference evidence="2" key="1">
    <citation type="submission" date="2021-02" db="EMBL/GenBank/DDBJ databases">
        <authorList>
            <person name="Nowell W R."/>
        </authorList>
    </citation>
    <scope>NUCLEOTIDE SEQUENCE</scope>
</reference>
<name>A0A822FDZ3_9BILA</name>
<dbReference type="EMBL" id="CAJOBR010088224">
    <property type="protein sequence ID" value="CAF5136315.1"/>
    <property type="molecule type" value="Genomic_DNA"/>
</dbReference>
<feature type="non-terminal residue" evidence="2">
    <location>
        <position position="1"/>
    </location>
</feature>
<feature type="compositionally biased region" description="Polar residues" evidence="1">
    <location>
        <begin position="14"/>
        <end position="27"/>
    </location>
</feature>
<dbReference type="EMBL" id="CAJOBR010083183">
    <property type="protein sequence ID" value="CAF5127868.1"/>
    <property type="molecule type" value="Genomic_DNA"/>
</dbReference>
<evidence type="ECO:0000313" key="2">
    <source>
        <dbReference type="EMBL" id="CAF5127868.1"/>
    </source>
</evidence>
<gene>
    <name evidence="2" type="ORF">QYT958_LOCUS46538</name>
    <name evidence="3" type="ORF">QYT958_LOCUS47296</name>
</gene>
<feature type="region of interest" description="Disordered" evidence="1">
    <location>
        <begin position="1"/>
        <end position="27"/>
    </location>
</feature>
<proteinExistence type="predicted"/>
<organism evidence="2 4">
    <name type="scientific">Rotaria socialis</name>
    <dbReference type="NCBI Taxonomy" id="392032"/>
    <lineage>
        <taxon>Eukaryota</taxon>
        <taxon>Metazoa</taxon>
        <taxon>Spiralia</taxon>
        <taxon>Gnathifera</taxon>
        <taxon>Rotifera</taxon>
        <taxon>Eurotatoria</taxon>
        <taxon>Bdelloidea</taxon>
        <taxon>Philodinida</taxon>
        <taxon>Philodinidae</taxon>
        <taxon>Rotaria</taxon>
    </lineage>
</organism>
<feature type="non-terminal residue" evidence="2">
    <location>
        <position position="80"/>
    </location>
</feature>
<dbReference type="AlphaFoldDB" id="A0A822FDZ3"/>
<evidence type="ECO:0000313" key="4">
    <source>
        <dbReference type="Proteomes" id="UP000663848"/>
    </source>
</evidence>